<dbReference type="EMBL" id="FN649760">
    <property type="protein sequence ID" value="CBJ33145.1"/>
    <property type="molecule type" value="Genomic_DNA"/>
</dbReference>
<accession>D7G135</accession>
<dbReference type="Proteomes" id="UP000002630">
    <property type="component" value="Unassembled WGS sequence"/>
</dbReference>
<feature type="region of interest" description="Disordered" evidence="1">
    <location>
        <begin position="162"/>
        <end position="208"/>
    </location>
</feature>
<feature type="region of interest" description="Disordered" evidence="1">
    <location>
        <begin position="1"/>
        <end position="146"/>
    </location>
</feature>
<feature type="compositionally biased region" description="Basic residues" evidence="1">
    <location>
        <begin position="115"/>
        <end position="124"/>
    </location>
</feature>
<feature type="compositionally biased region" description="Acidic residues" evidence="1">
    <location>
        <begin position="1"/>
        <end position="12"/>
    </location>
</feature>
<dbReference type="AlphaFoldDB" id="D7G135"/>
<keyword evidence="3" id="KW-1185">Reference proteome</keyword>
<reference evidence="2 3" key="1">
    <citation type="journal article" date="2010" name="Nature">
        <title>The Ectocarpus genome and the independent evolution of multicellularity in brown algae.</title>
        <authorList>
            <person name="Cock J.M."/>
            <person name="Sterck L."/>
            <person name="Rouze P."/>
            <person name="Scornet D."/>
            <person name="Allen A.E."/>
            <person name="Amoutzias G."/>
            <person name="Anthouard V."/>
            <person name="Artiguenave F."/>
            <person name="Aury J.M."/>
            <person name="Badger J.H."/>
            <person name="Beszteri B."/>
            <person name="Billiau K."/>
            <person name="Bonnet E."/>
            <person name="Bothwell J.H."/>
            <person name="Bowler C."/>
            <person name="Boyen C."/>
            <person name="Brownlee C."/>
            <person name="Carrano C.J."/>
            <person name="Charrier B."/>
            <person name="Cho G.Y."/>
            <person name="Coelho S.M."/>
            <person name="Collen J."/>
            <person name="Corre E."/>
            <person name="Da Silva C."/>
            <person name="Delage L."/>
            <person name="Delaroque N."/>
            <person name="Dittami S.M."/>
            <person name="Doulbeau S."/>
            <person name="Elias M."/>
            <person name="Farnham G."/>
            <person name="Gachon C.M."/>
            <person name="Gschloessl B."/>
            <person name="Heesch S."/>
            <person name="Jabbari K."/>
            <person name="Jubin C."/>
            <person name="Kawai H."/>
            <person name="Kimura K."/>
            <person name="Kloareg B."/>
            <person name="Kupper F.C."/>
            <person name="Lang D."/>
            <person name="Le Bail A."/>
            <person name="Leblanc C."/>
            <person name="Lerouge P."/>
            <person name="Lohr M."/>
            <person name="Lopez P.J."/>
            <person name="Martens C."/>
            <person name="Maumus F."/>
            <person name="Michel G."/>
            <person name="Miranda-Saavedra D."/>
            <person name="Morales J."/>
            <person name="Moreau H."/>
            <person name="Motomura T."/>
            <person name="Nagasato C."/>
            <person name="Napoli C.A."/>
            <person name="Nelson D.R."/>
            <person name="Nyvall-Collen P."/>
            <person name="Peters A.F."/>
            <person name="Pommier C."/>
            <person name="Potin P."/>
            <person name="Poulain J."/>
            <person name="Quesneville H."/>
            <person name="Read B."/>
            <person name="Rensing S.A."/>
            <person name="Ritter A."/>
            <person name="Rousvoal S."/>
            <person name="Samanta M."/>
            <person name="Samson G."/>
            <person name="Schroeder D.C."/>
            <person name="Segurens B."/>
            <person name="Strittmatter M."/>
            <person name="Tonon T."/>
            <person name="Tregear J.W."/>
            <person name="Valentin K."/>
            <person name="von Dassow P."/>
            <person name="Yamagishi T."/>
            <person name="Van de Peer Y."/>
            <person name="Wincker P."/>
        </authorList>
    </citation>
    <scope>NUCLEOTIDE SEQUENCE [LARGE SCALE GENOMIC DNA]</scope>
    <source>
        <strain evidence="3">Ec32 / CCAP1310/4</strain>
    </source>
</reference>
<sequence length="331" mass="35523">MELESSSEDDVFEIQPVRRKGSTRRAVRESSVESVEAMEAPIAAKKSQRKQGGKNKTATARPGAPVKKPRGKSTNKVNDSSHDSSRKASATAPKKWGVAAGNSPAATGANASGKPQKKKRTKLPRAKESEAEKEARERATEELKERKARKWGTFIEARGVVEQGQAERADKRKQNDRSLQGAVSERNRSRPKLESPGMRQRAGPRTATSLTVRRNTSGTAVGDREYMRETTTPALALRQCGTEVRQHIDLGLPADTKTFAGDEAQAEAVTAAGRGTEAVVAGAVTCATYDRPLDRTRVTTPVVVTSTAPGAVQGAANGLGTHRQVHELILA</sequence>
<protein>
    <submittedName>
        <fullName evidence="2">Uncharacterized protein</fullName>
    </submittedName>
</protein>
<name>D7G135_ECTSI</name>
<proteinExistence type="predicted"/>
<evidence type="ECO:0000256" key="1">
    <source>
        <dbReference type="SAM" id="MobiDB-lite"/>
    </source>
</evidence>
<feature type="compositionally biased region" description="Basic and acidic residues" evidence="1">
    <location>
        <begin position="165"/>
        <end position="176"/>
    </location>
</feature>
<feature type="compositionally biased region" description="Basic and acidic residues" evidence="1">
    <location>
        <begin position="125"/>
        <end position="145"/>
    </location>
</feature>
<evidence type="ECO:0000313" key="2">
    <source>
        <dbReference type="EMBL" id="CBJ33145.1"/>
    </source>
</evidence>
<evidence type="ECO:0000313" key="3">
    <source>
        <dbReference type="Proteomes" id="UP000002630"/>
    </source>
</evidence>
<gene>
    <name evidence="2" type="ORF">Esi_0432_0018</name>
</gene>
<dbReference type="InParanoid" id="D7G135"/>
<organism evidence="2 3">
    <name type="scientific">Ectocarpus siliculosus</name>
    <name type="common">Brown alga</name>
    <name type="synonym">Conferva siliculosa</name>
    <dbReference type="NCBI Taxonomy" id="2880"/>
    <lineage>
        <taxon>Eukaryota</taxon>
        <taxon>Sar</taxon>
        <taxon>Stramenopiles</taxon>
        <taxon>Ochrophyta</taxon>
        <taxon>PX clade</taxon>
        <taxon>Phaeophyceae</taxon>
        <taxon>Ectocarpales</taxon>
        <taxon>Ectocarpaceae</taxon>
        <taxon>Ectocarpus</taxon>
    </lineage>
</organism>